<comment type="similarity">
    <text evidence="1">Belongs to the ABC transporter superfamily.</text>
</comment>
<dbReference type="InterPro" id="IPR003593">
    <property type="entry name" value="AAA+_ATPase"/>
</dbReference>
<organism evidence="6 7">
    <name type="scientific">Methylobacterium crusticola</name>
    <dbReference type="NCBI Taxonomy" id="1697972"/>
    <lineage>
        <taxon>Bacteria</taxon>
        <taxon>Pseudomonadati</taxon>
        <taxon>Pseudomonadota</taxon>
        <taxon>Alphaproteobacteria</taxon>
        <taxon>Hyphomicrobiales</taxon>
        <taxon>Methylobacteriaceae</taxon>
        <taxon>Methylobacterium</taxon>
    </lineage>
</organism>
<feature type="domain" description="ABC transporter" evidence="5">
    <location>
        <begin position="3"/>
        <end position="224"/>
    </location>
</feature>
<evidence type="ECO:0000259" key="5">
    <source>
        <dbReference type="PROSITE" id="PS50893"/>
    </source>
</evidence>
<keyword evidence="4 6" id="KW-0067">ATP-binding</keyword>
<name>A0ABQ4QZ55_9HYPH</name>
<evidence type="ECO:0000256" key="4">
    <source>
        <dbReference type="ARBA" id="ARBA00022840"/>
    </source>
</evidence>
<dbReference type="PANTHER" id="PTHR43553">
    <property type="entry name" value="HEAVY METAL TRANSPORTER"/>
    <property type="match status" value="1"/>
</dbReference>
<accession>A0ABQ4QZ55</accession>
<dbReference type="EMBL" id="BPQH01000009">
    <property type="protein sequence ID" value="GJD50336.1"/>
    <property type="molecule type" value="Genomic_DNA"/>
</dbReference>
<keyword evidence="7" id="KW-1185">Reference proteome</keyword>
<dbReference type="Proteomes" id="UP001055167">
    <property type="component" value="Unassembled WGS sequence"/>
</dbReference>
<dbReference type="PANTHER" id="PTHR43553:SF24">
    <property type="entry name" value="ENERGY-COUPLING FACTOR TRANSPORTER ATP-BINDING PROTEIN ECFA1"/>
    <property type="match status" value="1"/>
</dbReference>
<evidence type="ECO:0000256" key="1">
    <source>
        <dbReference type="ARBA" id="ARBA00005417"/>
    </source>
</evidence>
<dbReference type="PROSITE" id="PS50893">
    <property type="entry name" value="ABC_TRANSPORTER_2"/>
    <property type="match status" value="1"/>
</dbReference>
<keyword evidence="3" id="KW-0547">Nucleotide-binding</keyword>
<dbReference type="SMART" id="SM00382">
    <property type="entry name" value="AAA"/>
    <property type="match status" value="1"/>
</dbReference>
<sequence>MAIVFDRVRASRHGRPVLHETALTLRERRIGVVGPNGSGKSSLARLINGLLLPDAGSVRVDGLDTRADARAVRRRVGFVFQNPADQIVFPVVSEDIGFGLRNLGLARGEIAARSAAVLERFGLAHLAERPSHALSGGEKQMVALAAVLVTEPAIVVFDEPTTLLDLRHRNRVRAAIAGLAQTAIVVSHDLALLEGFERVLVMDAGRVVADDAAEPALRWYVDHLS</sequence>
<dbReference type="Gene3D" id="3.40.50.300">
    <property type="entry name" value="P-loop containing nucleotide triphosphate hydrolases"/>
    <property type="match status" value="1"/>
</dbReference>
<evidence type="ECO:0000313" key="7">
    <source>
        <dbReference type="Proteomes" id="UP001055167"/>
    </source>
</evidence>
<gene>
    <name evidence="6" type="primary">bioM</name>
    <name evidence="6" type="ORF">OPKNFCMD_3075</name>
</gene>
<dbReference type="RefSeq" id="WP_128562463.1">
    <property type="nucleotide sequence ID" value="NZ_BPQH01000009.1"/>
</dbReference>
<evidence type="ECO:0000313" key="6">
    <source>
        <dbReference type="EMBL" id="GJD50336.1"/>
    </source>
</evidence>
<reference evidence="6" key="1">
    <citation type="journal article" date="2021" name="Front. Microbiol.">
        <title>Comprehensive Comparative Genomics and Phenotyping of Methylobacterium Species.</title>
        <authorList>
            <person name="Alessa O."/>
            <person name="Ogura Y."/>
            <person name="Fujitani Y."/>
            <person name="Takami H."/>
            <person name="Hayashi T."/>
            <person name="Sahin N."/>
            <person name="Tani A."/>
        </authorList>
    </citation>
    <scope>NUCLEOTIDE SEQUENCE</scope>
    <source>
        <strain evidence="6">KCTC 52305</strain>
    </source>
</reference>
<proteinExistence type="inferred from homology"/>
<evidence type="ECO:0000256" key="2">
    <source>
        <dbReference type="ARBA" id="ARBA00022448"/>
    </source>
</evidence>
<dbReference type="InterPro" id="IPR003439">
    <property type="entry name" value="ABC_transporter-like_ATP-bd"/>
</dbReference>
<dbReference type="Pfam" id="PF00005">
    <property type="entry name" value="ABC_tran"/>
    <property type="match status" value="1"/>
</dbReference>
<dbReference type="InterPro" id="IPR015856">
    <property type="entry name" value="ABC_transpr_CbiO/EcfA_su"/>
</dbReference>
<dbReference type="CDD" id="cd03225">
    <property type="entry name" value="ABC_cobalt_CbiO_domain1"/>
    <property type="match status" value="1"/>
</dbReference>
<dbReference type="PROSITE" id="PS00211">
    <property type="entry name" value="ABC_TRANSPORTER_1"/>
    <property type="match status" value="1"/>
</dbReference>
<reference evidence="6" key="2">
    <citation type="submission" date="2021-08" db="EMBL/GenBank/DDBJ databases">
        <authorList>
            <person name="Tani A."/>
            <person name="Ola A."/>
            <person name="Ogura Y."/>
            <person name="Katsura K."/>
            <person name="Hayashi T."/>
        </authorList>
    </citation>
    <scope>NUCLEOTIDE SEQUENCE</scope>
    <source>
        <strain evidence="6">KCTC 52305</strain>
    </source>
</reference>
<keyword evidence="2" id="KW-0813">Transport</keyword>
<dbReference type="GO" id="GO:0005524">
    <property type="term" value="F:ATP binding"/>
    <property type="evidence" value="ECO:0007669"/>
    <property type="project" value="UniProtKB-KW"/>
</dbReference>
<comment type="caution">
    <text evidence="6">The sequence shown here is derived from an EMBL/GenBank/DDBJ whole genome shotgun (WGS) entry which is preliminary data.</text>
</comment>
<dbReference type="InterPro" id="IPR017871">
    <property type="entry name" value="ABC_transporter-like_CS"/>
</dbReference>
<evidence type="ECO:0000256" key="3">
    <source>
        <dbReference type="ARBA" id="ARBA00022741"/>
    </source>
</evidence>
<dbReference type="InterPro" id="IPR027417">
    <property type="entry name" value="P-loop_NTPase"/>
</dbReference>
<dbReference type="InterPro" id="IPR050095">
    <property type="entry name" value="ECF_ABC_transporter_ATP-bd"/>
</dbReference>
<dbReference type="SUPFAM" id="SSF52540">
    <property type="entry name" value="P-loop containing nucleoside triphosphate hydrolases"/>
    <property type="match status" value="1"/>
</dbReference>
<protein>
    <submittedName>
        <fullName evidence="6">Biotin transport ATP-binding protein BioM</fullName>
    </submittedName>
</protein>